<dbReference type="Pfam" id="PF00497">
    <property type="entry name" value="SBP_bac_3"/>
    <property type="match status" value="1"/>
</dbReference>
<evidence type="ECO:0000259" key="5">
    <source>
        <dbReference type="SMART" id="SM00062"/>
    </source>
</evidence>
<dbReference type="GO" id="GO:0006865">
    <property type="term" value="P:amino acid transport"/>
    <property type="evidence" value="ECO:0007669"/>
    <property type="project" value="TreeGrafter"/>
</dbReference>
<evidence type="ECO:0000313" key="7">
    <source>
        <dbReference type="Proteomes" id="UP000460715"/>
    </source>
</evidence>
<evidence type="ECO:0000256" key="3">
    <source>
        <dbReference type="ARBA" id="ARBA00022729"/>
    </source>
</evidence>
<dbReference type="PANTHER" id="PTHR30085:SF7">
    <property type="entry name" value="AMINO-ACID ABC TRANSPORTER-BINDING PROTEIN YHDW-RELATED"/>
    <property type="match status" value="1"/>
</dbReference>
<keyword evidence="7" id="KW-1185">Reference proteome</keyword>
<comment type="caution">
    <text evidence="6">The sequence shown here is derived from an EMBL/GenBank/DDBJ whole genome shotgun (WGS) entry which is preliminary data.</text>
</comment>
<protein>
    <submittedName>
        <fullName evidence="6">Amino acid ABC transporter substrate-binding protein</fullName>
    </submittedName>
</protein>
<name>A0A845BAL9_9PROT</name>
<keyword evidence="2" id="KW-0813">Transport</keyword>
<dbReference type="Proteomes" id="UP000460715">
    <property type="component" value="Unassembled WGS sequence"/>
</dbReference>
<dbReference type="RefSeq" id="WP_160936796.1">
    <property type="nucleotide sequence ID" value="NZ_SNVJ01000007.1"/>
</dbReference>
<dbReference type="CDD" id="cd13692">
    <property type="entry name" value="PBP2_BztA"/>
    <property type="match status" value="1"/>
</dbReference>
<dbReference type="EMBL" id="SNVJ01000007">
    <property type="protein sequence ID" value="MXP63668.1"/>
    <property type="molecule type" value="Genomic_DNA"/>
</dbReference>
<dbReference type="SUPFAM" id="SSF53850">
    <property type="entry name" value="Periplasmic binding protein-like II"/>
    <property type="match status" value="1"/>
</dbReference>
<evidence type="ECO:0000256" key="4">
    <source>
        <dbReference type="SAM" id="SignalP"/>
    </source>
</evidence>
<sequence length="339" mass="36434">MRHALGLLALLPTLLAALPANAGPTLEGVRSRGQVVCGVNTGVAGFSAPDSRGNYQGLDAEFCRAVAAATLGDAARVRFVPTTYQTRFVALQGGEIDLLARNVTQTLTRDTALGFNMAGVNFYDGQSFMVHKSAGLTAARQLDGATVCVLPGSTSELNLGDFARREKIAIQPVVLSSMDEMTAAYQSGRCDAMTTDASQLAALRVSALRDPAAHVIFAERISKEPLGPMVRHGDEEWRDIVAWTLMAMIEAEELGLTRENVEAMRASPDPNLQRMLGVAPGFGKALGLPEDWAFQVVRQVGNYGEVFERTLGKDSPIGLERGLNDLWKRGGLMYALPLR</sequence>
<feature type="domain" description="Solute-binding protein family 3/N-terminal" evidence="5">
    <location>
        <begin position="34"/>
        <end position="264"/>
    </location>
</feature>
<organism evidence="6 7">
    <name type="scientific">Teichococcus coralli</name>
    <dbReference type="NCBI Taxonomy" id="2545983"/>
    <lineage>
        <taxon>Bacteria</taxon>
        <taxon>Pseudomonadati</taxon>
        <taxon>Pseudomonadota</taxon>
        <taxon>Alphaproteobacteria</taxon>
        <taxon>Acetobacterales</taxon>
        <taxon>Roseomonadaceae</taxon>
        <taxon>Roseomonas</taxon>
    </lineage>
</organism>
<dbReference type="InterPro" id="IPR051455">
    <property type="entry name" value="Bact_solute-bind_prot3"/>
</dbReference>
<dbReference type="InterPro" id="IPR001638">
    <property type="entry name" value="Solute-binding_3/MltF_N"/>
</dbReference>
<proteinExistence type="inferred from homology"/>
<feature type="chain" id="PRO_5032554567" evidence="4">
    <location>
        <begin position="23"/>
        <end position="339"/>
    </location>
</feature>
<keyword evidence="3 4" id="KW-0732">Signal</keyword>
<evidence type="ECO:0000313" key="6">
    <source>
        <dbReference type="EMBL" id="MXP63668.1"/>
    </source>
</evidence>
<dbReference type="PANTHER" id="PTHR30085">
    <property type="entry name" value="AMINO ACID ABC TRANSPORTER PERMEASE"/>
    <property type="match status" value="1"/>
</dbReference>
<feature type="signal peptide" evidence="4">
    <location>
        <begin position="1"/>
        <end position="22"/>
    </location>
</feature>
<evidence type="ECO:0000256" key="2">
    <source>
        <dbReference type="ARBA" id="ARBA00022448"/>
    </source>
</evidence>
<dbReference type="Gene3D" id="3.40.190.10">
    <property type="entry name" value="Periplasmic binding protein-like II"/>
    <property type="match status" value="2"/>
</dbReference>
<reference evidence="6 7" key="1">
    <citation type="submission" date="2019-03" db="EMBL/GenBank/DDBJ databases">
        <title>Roseomonas sp. a novel Roseomonas species isolated from Sea whip Gorgonian.</title>
        <authorList>
            <person name="Li F."/>
            <person name="Pan X."/>
            <person name="Huang S."/>
            <person name="Li Z."/>
            <person name="Meng B."/>
        </authorList>
    </citation>
    <scope>NUCLEOTIDE SEQUENCE [LARGE SCALE GENOMIC DNA]</scope>
    <source>
        <strain evidence="6 7">M0104</strain>
    </source>
</reference>
<dbReference type="OrthoDB" id="9777941at2"/>
<accession>A0A845BAL9</accession>
<evidence type="ECO:0000256" key="1">
    <source>
        <dbReference type="ARBA" id="ARBA00010333"/>
    </source>
</evidence>
<comment type="similarity">
    <text evidence="1">Belongs to the bacterial solute-binding protein 3 family.</text>
</comment>
<dbReference type="AlphaFoldDB" id="A0A845BAL9"/>
<gene>
    <name evidence="6" type="ORF">E0493_09940</name>
</gene>
<dbReference type="SMART" id="SM00062">
    <property type="entry name" value="PBPb"/>
    <property type="match status" value="1"/>
</dbReference>